<dbReference type="InterPro" id="IPR000577">
    <property type="entry name" value="Carb_kinase_FGGY"/>
</dbReference>
<gene>
    <name evidence="7" type="ORF">SAMN02799620_05623</name>
</gene>
<accession>A0A1G4WZQ9</accession>
<dbReference type="InterPro" id="IPR018484">
    <property type="entry name" value="FGGY_N"/>
</dbReference>
<dbReference type="PANTHER" id="PTHR43095">
    <property type="entry name" value="SUGAR KINASE"/>
    <property type="match status" value="1"/>
</dbReference>
<evidence type="ECO:0000313" key="7">
    <source>
        <dbReference type="EMBL" id="SCX32552.1"/>
    </source>
</evidence>
<dbReference type="STRING" id="1502745.SAMN02799620_05623"/>
<dbReference type="InterPro" id="IPR043129">
    <property type="entry name" value="ATPase_NBD"/>
</dbReference>
<evidence type="ECO:0000256" key="1">
    <source>
        <dbReference type="ARBA" id="ARBA00009156"/>
    </source>
</evidence>
<dbReference type="Proteomes" id="UP000199707">
    <property type="component" value="Unassembled WGS sequence"/>
</dbReference>
<evidence type="ECO:0000313" key="8">
    <source>
        <dbReference type="Proteomes" id="UP000199707"/>
    </source>
</evidence>
<evidence type="ECO:0000259" key="6">
    <source>
        <dbReference type="Pfam" id="PF02782"/>
    </source>
</evidence>
<feature type="domain" description="Carbohydrate kinase FGGY C-terminal" evidence="6">
    <location>
        <begin position="311"/>
        <end position="432"/>
    </location>
</feature>
<reference evidence="8" key="1">
    <citation type="submission" date="2016-10" db="EMBL/GenBank/DDBJ databases">
        <authorList>
            <person name="Varghese N."/>
            <person name="Submissions S."/>
        </authorList>
    </citation>
    <scope>NUCLEOTIDE SEQUENCE [LARGE SCALE GENOMIC DNA]</scope>
    <source>
        <strain evidence="8">UNC267MFSha1.1M11</strain>
    </source>
</reference>
<evidence type="ECO:0000256" key="3">
    <source>
        <dbReference type="ARBA" id="ARBA00022679"/>
    </source>
</evidence>
<comment type="similarity">
    <text evidence="1">Belongs to the FGGY kinase family.</text>
</comment>
<keyword evidence="3" id="KW-0808">Transferase</keyword>
<organism evidence="7 8">
    <name type="scientific">Mycolicibacterium fluoranthenivorans</name>
    <dbReference type="NCBI Taxonomy" id="258505"/>
    <lineage>
        <taxon>Bacteria</taxon>
        <taxon>Bacillati</taxon>
        <taxon>Actinomycetota</taxon>
        <taxon>Actinomycetes</taxon>
        <taxon>Mycobacteriales</taxon>
        <taxon>Mycobacteriaceae</taxon>
        <taxon>Mycolicibacterium</taxon>
    </lineage>
</organism>
<name>A0A1G4WZQ9_9MYCO</name>
<sequence>MPSMGPLWLGVDLGTQQARALVVDDDGHVFGAGSAPLTSTRGAGRHEQEPRHWWAAVVDATRAALAGLRADAVAGLAVTATSGSILLVDSAGNPRTEALMYDDARAVAESVAVDDAGAALWRALGYTHMQPTWALPKLLWLLNRQPELADGTTRLCHQSDLITARFVGHPVPTDASNALKSGYDLLQERWPEEVFTTLGIPPHLLPAVVRPGTVLGRVGPDAAALTGVPAGIPVVAGMTDGCAAQLGAGCVGIGSWNSVLGTTLVLKGVSAQLIHDPAGSLYCHRGPDGTWLPGGASSCGAGAVAEWFPGADLADLTSRASRSPIGPMAYPLLTRGERFPFRALDAETFLLGRPDTDADVFAALLLGVACVERLCFDRVTMLGAPTHGSLTFTGGATRNEFWSQMRTDMLGRQVHLPEQNEPALGMAILAATSSGRSAKDAVATMVRRRAERTPNPARTSELTERYAQFLEALTARGWLDNATATYAVARF</sequence>
<dbReference type="RefSeq" id="WP_170847481.1">
    <property type="nucleotide sequence ID" value="NZ_FMUB01000015.1"/>
</dbReference>
<feature type="domain" description="Carbohydrate kinase FGGY N-terminal" evidence="5">
    <location>
        <begin position="7"/>
        <end position="247"/>
    </location>
</feature>
<keyword evidence="2" id="KW-0859">Xylose metabolism</keyword>
<dbReference type="CDD" id="cd07783">
    <property type="entry name" value="ASKHA_NBD_FGGY_SePSK_AtXK1-like"/>
    <property type="match status" value="1"/>
</dbReference>
<dbReference type="InterPro" id="IPR018485">
    <property type="entry name" value="FGGY_C"/>
</dbReference>
<dbReference type="InterPro" id="IPR050406">
    <property type="entry name" value="FGGY_Carb_Kinase"/>
</dbReference>
<evidence type="ECO:0000256" key="2">
    <source>
        <dbReference type="ARBA" id="ARBA00022629"/>
    </source>
</evidence>
<dbReference type="Pfam" id="PF02782">
    <property type="entry name" value="FGGY_C"/>
    <property type="match status" value="1"/>
</dbReference>
<dbReference type="GO" id="GO:0016301">
    <property type="term" value="F:kinase activity"/>
    <property type="evidence" value="ECO:0007669"/>
    <property type="project" value="UniProtKB-KW"/>
</dbReference>
<dbReference type="EMBL" id="FMUB01000015">
    <property type="protein sequence ID" value="SCX32552.1"/>
    <property type="molecule type" value="Genomic_DNA"/>
</dbReference>
<evidence type="ECO:0000259" key="5">
    <source>
        <dbReference type="Pfam" id="PF00370"/>
    </source>
</evidence>
<dbReference type="Gene3D" id="3.30.420.40">
    <property type="match status" value="2"/>
</dbReference>
<proteinExistence type="inferred from homology"/>
<dbReference type="GO" id="GO:0042732">
    <property type="term" value="P:D-xylose metabolic process"/>
    <property type="evidence" value="ECO:0007669"/>
    <property type="project" value="UniProtKB-KW"/>
</dbReference>
<dbReference type="PANTHER" id="PTHR43095:SF5">
    <property type="entry name" value="XYLULOSE KINASE"/>
    <property type="match status" value="1"/>
</dbReference>
<keyword evidence="4 7" id="KW-0418">Kinase</keyword>
<dbReference type="Pfam" id="PF00370">
    <property type="entry name" value="FGGY_N"/>
    <property type="match status" value="1"/>
</dbReference>
<dbReference type="PIRSF" id="PIRSF000538">
    <property type="entry name" value="GlpK"/>
    <property type="match status" value="1"/>
</dbReference>
<keyword evidence="2" id="KW-0119">Carbohydrate metabolism</keyword>
<dbReference type="SUPFAM" id="SSF53067">
    <property type="entry name" value="Actin-like ATPase domain"/>
    <property type="match status" value="2"/>
</dbReference>
<protein>
    <submittedName>
        <fullName evidence="7">Sugar (Pentulose or hexulose) kinase</fullName>
    </submittedName>
</protein>
<evidence type="ECO:0000256" key="4">
    <source>
        <dbReference type="ARBA" id="ARBA00022777"/>
    </source>
</evidence>
<dbReference type="AlphaFoldDB" id="A0A1G4WZQ9"/>